<dbReference type="InterPro" id="IPR028994">
    <property type="entry name" value="Integrin_alpha_N"/>
</dbReference>
<protein>
    <submittedName>
        <fullName evidence="2">KICSTOR complex protein ITFG2 isoform X2</fullName>
    </submittedName>
</protein>
<proteinExistence type="predicted"/>
<dbReference type="SUPFAM" id="SSF69318">
    <property type="entry name" value="Integrin alpha N-terminal domain"/>
    <property type="match status" value="1"/>
</dbReference>
<organism evidence="1 2">
    <name type="scientific">Hydra vulgaris</name>
    <name type="common">Hydra</name>
    <name type="synonym">Hydra attenuata</name>
    <dbReference type="NCBI Taxonomy" id="6087"/>
    <lineage>
        <taxon>Eukaryota</taxon>
        <taxon>Metazoa</taxon>
        <taxon>Cnidaria</taxon>
        <taxon>Hydrozoa</taxon>
        <taxon>Hydroidolina</taxon>
        <taxon>Anthoathecata</taxon>
        <taxon>Aplanulata</taxon>
        <taxon>Hydridae</taxon>
        <taxon>Hydra</taxon>
    </lineage>
</organism>
<gene>
    <name evidence="2" type="primary">LOC100212437</name>
</gene>
<sequence length="504" mass="55742">MRSISLVQKVEIDFKGTVFQNAVALVDVDNDGHNELCVSNTNGDLHIYKGIQSKQVWQAKGLGSVMVLCGGCLRDSDEVVLITLDREGRCHMFDAPNQINKTAKECLLPKDFSELSTDLRILSIDKLASNAKVAIVEDIDDDGVAELIIGSTDRFVRIYKWSIDNDNASPIGFNTFKDSYVDKEERLRSSSISIKDPREANAGPCPSMTTKQFNQETKSFFLPGQSSGACRTGVGHFVLVKEFSLFAQVGSIAVCRTDGLNQVIASQPNGGYCILGGFNGQNECADSPDSPVIMESCSLTKQESYPTFYPIRPKSTQLNHTGTEVIGGIKRQGNTSGVLAICTEDGYFAILDNSVQSNKHTVKRRSQHQWLTMSKLDVTRNGDEEVILCATSGVTYVIDKFRDIVCFEFSENVAAFCAGSYATDVNISKPCFCYVTLSGRIFLYYDVLVDTMKVKCVHEALINKIQQKPELAYLLDSLKLPNGEIDHNKVQNLVKNLWSEKLDF</sequence>
<dbReference type="RefSeq" id="XP_065652250.1">
    <property type="nucleotide sequence ID" value="XM_065796178.1"/>
</dbReference>
<dbReference type="InterPro" id="IPR031793">
    <property type="entry name" value="KICSTOR_ITFG2"/>
</dbReference>
<keyword evidence="1" id="KW-1185">Reference proteome</keyword>
<accession>A0ABM4BSW3</accession>
<evidence type="ECO:0000313" key="1">
    <source>
        <dbReference type="Proteomes" id="UP001652625"/>
    </source>
</evidence>
<dbReference type="GeneID" id="100212437"/>
<evidence type="ECO:0000313" key="2">
    <source>
        <dbReference type="RefSeq" id="XP_065652250.1"/>
    </source>
</evidence>
<reference evidence="2" key="1">
    <citation type="submission" date="2025-08" db="UniProtKB">
        <authorList>
            <consortium name="RefSeq"/>
        </authorList>
    </citation>
    <scope>IDENTIFICATION</scope>
</reference>
<dbReference type="Pfam" id="PF15907">
    <property type="entry name" value="Itfg2"/>
    <property type="match status" value="2"/>
</dbReference>
<dbReference type="PANTHER" id="PTHR16317">
    <property type="entry name" value="INTEGRIN ALPHA REPEAT DOMAIN-CONTAINING"/>
    <property type="match status" value="1"/>
</dbReference>
<dbReference type="PANTHER" id="PTHR16317:SF1">
    <property type="entry name" value="KICSTOR COMPLEX PROTEIN ITFG2"/>
    <property type="match status" value="1"/>
</dbReference>
<name>A0ABM4BSW3_HYDVU</name>
<dbReference type="Proteomes" id="UP001652625">
    <property type="component" value="Chromosome 04"/>
</dbReference>